<sequence length="61" mass="6805">MEVVRANEQRVGEAHESLDELVTQAIHGRAHGAFAVRVTFRQGRLGTVRKILELDKHDKAG</sequence>
<dbReference type="EMBL" id="MT142898">
    <property type="protein sequence ID" value="QJA90221.1"/>
    <property type="molecule type" value="Genomic_DNA"/>
</dbReference>
<name>A0A6M3LAA3_9ZZZZ</name>
<gene>
    <name evidence="1" type="ORF">MM415B02422_0007</name>
</gene>
<organism evidence="1">
    <name type="scientific">viral metagenome</name>
    <dbReference type="NCBI Taxonomy" id="1070528"/>
    <lineage>
        <taxon>unclassified sequences</taxon>
        <taxon>metagenomes</taxon>
        <taxon>organismal metagenomes</taxon>
    </lineage>
</organism>
<reference evidence="1" key="1">
    <citation type="submission" date="2020-03" db="EMBL/GenBank/DDBJ databases">
        <title>The deep terrestrial virosphere.</title>
        <authorList>
            <person name="Holmfeldt K."/>
            <person name="Nilsson E."/>
            <person name="Simone D."/>
            <person name="Lopez-Fernandez M."/>
            <person name="Wu X."/>
            <person name="de Brujin I."/>
            <person name="Lundin D."/>
            <person name="Andersson A."/>
            <person name="Bertilsson S."/>
            <person name="Dopson M."/>
        </authorList>
    </citation>
    <scope>NUCLEOTIDE SEQUENCE</scope>
    <source>
        <strain evidence="1">MM415B02422</strain>
    </source>
</reference>
<dbReference type="AlphaFoldDB" id="A0A6M3LAA3"/>
<evidence type="ECO:0000313" key="1">
    <source>
        <dbReference type="EMBL" id="QJA90221.1"/>
    </source>
</evidence>
<accession>A0A6M3LAA3</accession>
<protein>
    <submittedName>
        <fullName evidence="1">Uncharacterized protein</fullName>
    </submittedName>
</protein>
<proteinExistence type="predicted"/>